<dbReference type="InterPro" id="IPR037898">
    <property type="entry name" value="NudC_fam"/>
</dbReference>
<dbReference type="AlphaFoldDB" id="A0A922S2L2"/>
<reference evidence="4" key="1">
    <citation type="journal article" date="2012" name="Nat. Genet.">
        <title>Whole-genome sequence of Schistosoma haematobium.</title>
        <authorList>
            <person name="Young N.D."/>
            <person name="Jex A.R."/>
            <person name="Li B."/>
            <person name="Liu S."/>
            <person name="Yang L."/>
            <person name="Xiong Z."/>
            <person name="Li Y."/>
            <person name="Cantacessi C."/>
            <person name="Hall R.S."/>
            <person name="Xu X."/>
            <person name="Chen F."/>
            <person name="Wu X."/>
            <person name="Zerlotini A."/>
            <person name="Oliveira G."/>
            <person name="Hofmann A."/>
            <person name="Zhang G."/>
            <person name="Fang X."/>
            <person name="Kang Y."/>
            <person name="Campbell B.E."/>
            <person name="Loukas A."/>
            <person name="Ranganathan S."/>
            <person name="Rollinson D."/>
            <person name="Rinaldi G."/>
            <person name="Brindley P.J."/>
            <person name="Yang H."/>
            <person name="Wang J."/>
            <person name="Wang J."/>
            <person name="Gasser R.B."/>
        </authorList>
    </citation>
    <scope>NUCLEOTIDE SEQUENCE</scope>
</reference>
<dbReference type="InterPro" id="IPR007052">
    <property type="entry name" value="CS_dom"/>
</dbReference>
<proteinExistence type="predicted"/>
<dbReference type="Gene3D" id="2.60.40.790">
    <property type="match status" value="1"/>
</dbReference>
<sequence length="325" mass="37893">MTNVNIQYDNALLGILQNEGKLEKFLDVIFGFLMRRTDFFYIMTPEQKKIGFPPGVSIEMILKAYEKYKTIFEGYQRHRQVDTNQPTKSVTKEEPKQSNATDLPSNDDKKVSGCPSSVTNLTSKSEENDEFKVYQADPDCYNGANRDKYTWSQTIKDIDIKIKIPENVDARNISVNIERKHIRVSIQKDKKEIFCFDGDLCWEIHKNDAIWTFHSKENQIQLCLDKVQERWWEAAFDGEDKLNTRKIDCSRPMHELDDEAQAKIQQLMYDEQRKRQGLLTSEQEKMKNILANAWNKEGSPFRGTPYDPSQVKIDGTSMHIQTQPM</sequence>
<dbReference type="Proteomes" id="UP000471633">
    <property type="component" value="Unassembled WGS sequence"/>
</dbReference>
<dbReference type="PROSITE" id="PS51203">
    <property type="entry name" value="CS"/>
    <property type="match status" value="1"/>
</dbReference>
<evidence type="ECO:0000313" key="4">
    <source>
        <dbReference type="EMBL" id="KAH9590840.1"/>
    </source>
</evidence>
<evidence type="ECO:0000256" key="1">
    <source>
        <dbReference type="ARBA" id="ARBA00022553"/>
    </source>
</evidence>
<feature type="region of interest" description="Disordered" evidence="2">
    <location>
        <begin position="79"/>
        <end position="123"/>
    </location>
</feature>
<dbReference type="Pfam" id="PF14050">
    <property type="entry name" value="Nudc_N"/>
    <property type="match status" value="1"/>
</dbReference>
<dbReference type="EMBL" id="AMPZ03000002">
    <property type="protein sequence ID" value="KAH9590840.1"/>
    <property type="molecule type" value="Genomic_DNA"/>
</dbReference>
<accession>A0A922S2L2</accession>
<dbReference type="GO" id="GO:0051082">
    <property type="term" value="F:unfolded protein binding"/>
    <property type="evidence" value="ECO:0007669"/>
    <property type="project" value="TreeGrafter"/>
</dbReference>
<dbReference type="InterPro" id="IPR008978">
    <property type="entry name" value="HSP20-like_chaperone"/>
</dbReference>
<reference evidence="4" key="2">
    <citation type="journal article" date="2019" name="Gigascience">
        <title>High-quality Schistosoma haematobium genome achieved by single-molecule and long-range sequencing.</title>
        <authorList>
            <person name="Stroehlein A.J."/>
            <person name="Korhonen P.K."/>
            <person name="Chong T.M."/>
            <person name="Lim Y.L."/>
            <person name="Chan K.G."/>
            <person name="Webster B."/>
            <person name="Rollinson D."/>
            <person name="Brindley P.J."/>
            <person name="Gasser R.B."/>
            <person name="Young N.D."/>
        </authorList>
    </citation>
    <scope>NUCLEOTIDE SEQUENCE</scope>
</reference>
<evidence type="ECO:0000313" key="5">
    <source>
        <dbReference type="Proteomes" id="UP000471633"/>
    </source>
</evidence>
<dbReference type="GeneID" id="75576674"/>
<dbReference type="CTD" id="23386"/>
<dbReference type="KEGG" id="shx:MS3_00001138"/>
<dbReference type="GO" id="GO:0005737">
    <property type="term" value="C:cytoplasm"/>
    <property type="evidence" value="ECO:0007669"/>
    <property type="project" value="TreeGrafter"/>
</dbReference>
<organism evidence="4 5">
    <name type="scientific">Schistosoma haematobium</name>
    <name type="common">Blood fluke</name>
    <dbReference type="NCBI Taxonomy" id="6185"/>
    <lineage>
        <taxon>Eukaryota</taxon>
        <taxon>Metazoa</taxon>
        <taxon>Spiralia</taxon>
        <taxon>Lophotrochozoa</taxon>
        <taxon>Platyhelminthes</taxon>
        <taxon>Trematoda</taxon>
        <taxon>Digenea</taxon>
        <taxon>Strigeidida</taxon>
        <taxon>Schistosomatoidea</taxon>
        <taxon>Schistosomatidae</taxon>
        <taxon>Schistosoma</taxon>
    </lineage>
</organism>
<keyword evidence="1" id="KW-0597">Phosphoprotein</keyword>
<reference evidence="4" key="4">
    <citation type="journal article" date="2022" name="PLoS Pathog.">
        <title>Chromosome-level genome of Schistosoma haematobium underpins genome-wide explorations of molecular variation.</title>
        <authorList>
            <person name="Stroehlein A.J."/>
            <person name="Korhonen P.K."/>
            <person name="Lee V.V."/>
            <person name="Ralph S.A."/>
            <person name="Mentink-Kane M."/>
            <person name="You H."/>
            <person name="McManus D.P."/>
            <person name="Tchuente L.T."/>
            <person name="Stothard J.R."/>
            <person name="Kaur P."/>
            <person name="Dudchenko O."/>
            <person name="Aiden E.L."/>
            <person name="Yang B."/>
            <person name="Yang H."/>
            <person name="Emery A.M."/>
            <person name="Webster B.L."/>
            <person name="Brindley P.J."/>
            <person name="Rollinson D."/>
            <person name="Chang B.C.H."/>
            <person name="Gasser R.B."/>
            <person name="Young N.D."/>
        </authorList>
    </citation>
    <scope>NUCLEOTIDE SEQUENCE</scope>
</reference>
<feature type="compositionally biased region" description="Polar residues" evidence="2">
    <location>
        <begin position="114"/>
        <end position="123"/>
    </location>
</feature>
<dbReference type="SUPFAM" id="SSF49764">
    <property type="entry name" value="HSP20-like chaperones"/>
    <property type="match status" value="1"/>
</dbReference>
<dbReference type="PANTHER" id="PTHR12356">
    <property type="entry name" value="NUCLEAR MOVEMENT PROTEIN NUDC"/>
    <property type="match status" value="1"/>
</dbReference>
<gene>
    <name evidence="4" type="primary">NUDCD3</name>
    <name evidence="4" type="ORF">MS3_00001138</name>
</gene>
<keyword evidence="5" id="KW-1185">Reference proteome</keyword>
<evidence type="ECO:0000256" key="2">
    <source>
        <dbReference type="SAM" id="MobiDB-lite"/>
    </source>
</evidence>
<feature type="domain" description="CS" evidence="3">
    <location>
        <begin position="144"/>
        <end position="236"/>
    </location>
</feature>
<dbReference type="RefSeq" id="XP_051071167.1">
    <property type="nucleotide sequence ID" value="XM_051208641.1"/>
</dbReference>
<dbReference type="CDD" id="cd06467">
    <property type="entry name" value="p23_NUDC_like"/>
    <property type="match status" value="1"/>
</dbReference>
<dbReference type="GO" id="GO:0006457">
    <property type="term" value="P:protein folding"/>
    <property type="evidence" value="ECO:0007669"/>
    <property type="project" value="TreeGrafter"/>
</dbReference>
<dbReference type="PANTHER" id="PTHR12356:SF19">
    <property type="entry name" value="NUDC DOMAIN-CONTAINING PROTEIN 3"/>
    <property type="match status" value="1"/>
</dbReference>
<dbReference type="Pfam" id="PF04969">
    <property type="entry name" value="CS"/>
    <property type="match status" value="1"/>
</dbReference>
<dbReference type="InterPro" id="IPR025934">
    <property type="entry name" value="NudC_N_dom"/>
</dbReference>
<protein>
    <submittedName>
        <fullName evidence="4">NudC domain containing 3</fullName>
    </submittedName>
</protein>
<reference evidence="4" key="3">
    <citation type="submission" date="2021-06" db="EMBL/GenBank/DDBJ databases">
        <title>Chromosome-level genome assembly for S. haematobium.</title>
        <authorList>
            <person name="Stroehlein A.J."/>
        </authorList>
    </citation>
    <scope>NUCLEOTIDE SEQUENCE</scope>
</reference>
<comment type="caution">
    <text evidence="4">The sequence shown here is derived from an EMBL/GenBank/DDBJ whole genome shotgun (WGS) entry which is preliminary data.</text>
</comment>
<evidence type="ECO:0000259" key="3">
    <source>
        <dbReference type="PROSITE" id="PS51203"/>
    </source>
</evidence>
<name>A0A922S2L2_SCHHA</name>